<dbReference type="PANTHER" id="PTHR42827">
    <property type="entry name" value="IRON-SULFUR CLUSTER-BINDING PROTEIN-RELATED"/>
    <property type="match status" value="1"/>
</dbReference>
<comment type="caution">
    <text evidence="1">The sequence shown here is derived from an EMBL/GenBank/DDBJ whole genome shotgun (WGS) entry which is preliminary data.</text>
</comment>
<gene>
    <name evidence="1" type="ORF">CDO51_00065</name>
</gene>
<protein>
    <submittedName>
        <fullName evidence="1">(Fe-S)-binding protein</fullName>
    </submittedName>
</protein>
<organism evidence="1 2">
    <name type="scientific">Natranaerobius trueperi</name>
    <dbReference type="NCBI Taxonomy" id="759412"/>
    <lineage>
        <taxon>Bacteria</taxon>
        <taxon>Bacillati</taxon>
        <taxon>Bacillota</taxon>
        <taxon>Clostridia</taxon>
        <taxon>Natranaerobiales</taxon>
        <taxon>Natranaerobiaceae</taxon>
        <taxon>Natranaerobius</taxon>
    </lineage>
</organism>
<dbReference type="OrthoDB" id="9784571at2"/>
<dbReference type="Proteomes" id="UP000214588">
    <property type="component" value="Unassembled WGS sequence"/>
</dbReference>
<evidence type="ECO:0000313" key="2">
    <source>
        <dbReference type="Proteomes" id="UP000214588"/>
    </source>
</evidence>
<dbReference type="AlphaFoldDB" id="A0A226C347"/>
<dbReference type="EMBL" id="NIQC01000001">
    <property type="protein sequence ID" value="OWZ85054.1"/>
    <property type="molecule type" value="Genomic_DNA"/>
</dbReference>
<dbReference type="PANTHER" id="PTHR42827:SF1">
    <property type="entry name" value="IRON-SULFUR CLUSTER-BINDING PROTEIN"/>
    <property type="match status" value="1"/>
</dbReference>
<proteinExistence type="predicted"/>
<accession>A0A226C347</accession>
<evidence type="ECO:0000313" key="1">
    <source>
        <dbReference type="EMBL" id="OWZ85054.1"/>
    </source>
</evidence>
<keyword evidence="2" id="KW-1185">Reference proteome</keyword>
<reference evidence="1 2" key="1">
    <citation type="submission" date="2017-06" db="EMBL/GenBank/DDBJ databases">
        <title>Draft Genome Sequence of Natranaerobius trueperi halophilic, alkalithermophilic bacteria from soda lakes.</title>
        <authorList>
            <person name="Zhao B."/>
        </authorList>
    </citation>
    <scope>NUCLEOTIDE SEQUENCE [LARGE SCALE GENOMIC DNA]</scope>
    <source>
        <strain evidence="1 2">DSM 18760</strain>
    </source>
</reference>
<name>A0A226C347_9FIRM</name>
<sequence length="275" mass="31116">MNEQDIIISHIKEYVANYSKYDVKNYPYINDNSNGSNSPWGEPEVAFASAKDEKFQDLKKIVGPHHLLPKDFLEDAKTVITYFIPFDKQIVKSNVRTPEAIEPSNLWYQLTNDTNNLINDLNDSLIKKIQELGGEGTSFPPSSPKFEKENLTSDWSIRHVAHIAGLGTFGLNNMLITDKGCCGRFGSIVTNLAIEPSNKENKQVENCLYKYNGTCKKCVIKCPNDSFYYKDDSYFCDAEKCYNQILEKNKKDACGKCMSGVPCSFINPVSNLRKD</sequence>